<reference evidence="5" key="1">
    <citation type="submission" date="2023-01" db="EMBL/GenBank/DDBJ databases">
        <authorList>
            <person name="Piombo E."/>
        </authorList>
    </citation>
    <scope>NUCLEOTIDE SEQUENCE</scope>
</reference>
<feature type="compositionally biased region" description="Polar residues" evidence="4">
    <location>
        <begin position="143"/>
        <end position="160"/>
    </location>
</feature>
<comment type="subcellular location">
    <subcellularLocation>
        <location evidence="1">Cell envelope</location>
    </subcellularLocation>
</comment>
<comment type="similarity">
    <text evidence="2">Belongs to the cerato-ulmin hydrophobin family.</text>
</comment>
<dbReference type="Proteomes" id="UP001160390">
    <property type="component" value="Unassembled WGS sequence"/>
</dbReference>
<evidence type="ECO:0000256" key="4">
    <source>
        <dbReference type="SAM" id="MobiDB-lite"/>
    </source>
</evidence>
<evidence type="ECO:0000256" key="2">
    <source>
        <dbReference type="ARBA" id="ARBA00009576"/>
    </source>
</evidence>
<dbReference type="AlphaFoldDB" id="A0AA35M2S3"/>
<dbReference type="Pfam" id="PF06766">
    <property type="entry name" value="Hydrophobin_2"/>
    <property type="match status" value="1"/>
</dbReference>
<evidence type="ECO:0000256" key="3">
    <source>
        <dbReference type="ARBA" id="ARBA00023157"/>
    </source>
</evidence>
<keyword evidence="6" id="KW-1185">Reference proteome</keyword>
<feature type="region of interest" description="Disordered" evidence="4">
    <location>
        <begin position="143"/>
        <end position="281"/>
    </location>
</feature>
<evidence type="ECO:0008006" key="7">
    <source>
        <dbReference type="Google" id="ProtNLM"/>
    </source>
</evidence>
<feature type="region of interest" description="Disordered" evidence="4">
    <location>
        <begin position="74"/>
        <end position="94"/>
    </location>
</feature>
<dbReference type="EMBL" id="CABFNP030000862">
    <property type="protein sequence ID" value="CAI6088671.1"/>
    <property type="molecule type" value="Genomic_DNA"/>
</dbReference>
<keyword evidence="3" id="KW-1015">Disulfide bond</keyword>
<evidence type="ECO:0000313" key="6">
    <source>
        <dbReference type="Proteomes" id="UP001160390"/>
    </source>
</evidence>
<protein>
    <recommendedName>
        <fullName evidence="7">Cryparin</fullName>
    </recommendedName>
</protein>
<proteinExistence type="inferred from homology"/>
<gene>
    <name evidence="5" type="ORF">CCHLO57077_00018413</name>
</gene>
<accession>A0AA35M2S3</accession>
<sequence>MQPIEFEIHSPILVDAFIPRNTDIIINDGLVIHVTDAPVSLSTVVTDISTSFTTARSTASDNSFAGPYTTITVTDGTDGPHTTSYPPTNPDSSGTVIVQVPSFTGPYTTITITDGTGGTGGPTTGTFPPNPSDSTGTVIVQVPFTSTGDPSTLASATDNRSPYGPGSSTATSIDASSATDTTTDTISETATTDATTETTAGSTPTEAATTEAATTEAATTEAATTEAATTEAATTEAATTEAATTEAATTEAATTEAATTEAATTEAATTETATTNTTTPTSVAYESCPDSLYRSANCCSVDIIGVADIECDTPTETPTDAQSFSDICASVGKRARCCVLPLLGQALVCMTPVGVAN</sequence>
<dbReference type="Gene3D" id="3.20.120.10">
    <property type="entry name" value="Hydrophobin"/>
    <property type="match status" value="1"/>
</dbReference>
<dbReference type="PANTHER" id="PTHR42341:SF1">
    <property type="entry name" value="HYDROPHOBIN"/>
    <property type="match status" value="1"/>
</dbReference>
<evidence type="ECO:0000256" key="1">
    <source>
        <dbReference type="ARBA" id="ARBA00004196"/>
    </source>
</evidence>
<evidence type="ECO:0000313" key="5">
    <source>
        <dbReference type="EMBL" id="CAI6088671.1"/>
    </source>
</evidence>
<dbReference type="InterPro" id="IPR036686">
    <property type="entry name" value="Class_II_Hydrophobin_sf"/>
</dbReference>
<dbReference type="GO" id="GO:0005576">
    <property type="term" value="C:extracellular region"/>
    <property type="evidence" value="ECO:0007669"/>
    <property type="project" value="InterPro"/>
</dbReference>
<name>A0AA35M2S3_9HYPO</name>
<dbReference type="CDD" id="cd23508">
    <property type="entry name" value="hydrophobin_II"/>
    <property type="match status" value="1"/>
</dbReference>
<dbReference type="InterPro" id="IPR010636">
    <property type="entry name" value="Class_II_hydrophobin"/>
</dbReference>
<dbReference type="PANTHER" id="PTHR42341">
    <property type="entry name" value="HYDROPHOBIN"/>
    <property type="match status" value="1"/>
</dbReference>
<dbReference type="SUPFAM" id="SSF101751">
    <property type="entry name" value="Hydrophobin II, HfbII"/>
    <property type="match status" value="1"/>
</dbReference>
<organism evidence="5 6">
    <name type="scientific">Clonostachys chloroleuca</name>
    <dbReference type="NCBI Taxonomy" id="1926264"/>
    <lineage>
        <taxon>Eukaryota</taxon>
        <taxon>Fungi</taxon>
        <taxon>Dikarya</taxon>
        <taxon>Ascomycota</taxon>
        <taxon>Pezizomycotina</taxon>
        <taxon>Sordariomycetes</taxon>
        <taxon>Hypocreomycetidae</taxon>
        <taxon>Hypocreales</taxon>
        <taxon>Bionectriaceae</taxon>
        <taxon>Clonostachys</taxon>
    </lineage>
</organism>
<comment type="caution">
    <text evidence="5">The sequence shown here is derived from an EMBL/GenBank/DDBJ whole genome shotgun (WGS) entry which is preliminary data.</text>
</comment>
<feature type="compositionally biased region" description="Low complexity" evidence="4">
    <location>
        <begin position="167"/>
        <end position="281"/>
    </location>
</feature>